<reference evidence="2 3" key="1">
    <citation type="submission" date="2018-02" db="EMBL/GenBank/DDBJ databases">
        <title>Sphingobacterium KA21.</title>
        <authorList>
            <person name="Vasarhelyi B.M."/>
            <person name="Deshmukh S."/>
            <person name="Balint B."/>
            <person name="Kukolya J."/>
        </authorList>
    </citation>
    <scope>NUCLEOTIDE SEQUENCE [LARGE SCALE GENOMIC DNA]</scope>
    <source>
        <strain evidence="2 3">Ka21</strain>
    </source>
</reference>
<evidence type="ECO:0000313" key="2">
    <source>
        <dbReference type="EMBL" id="MBE8722080.1"/>
    </source>
</evidence>
<evidence type="ECO:0000313" key="3">
    <source>
        <dbReference type="Proteomes" id="UP000618319"/>
    </source>
</evidence>
<sequence>MNTDKISTITSKPGLVIALILAYEDYLRQMEWVETVDPDGRPSEEETPDEDDEDFSPSPEEDVVPDTEDPNEAADDITE</sequence>
<dbReference type="RefSeq" id="WP_196939993.1">
    <property type="nucleotide sequence ID" value="NZ_MU158690.1"/>
</dbReference>
<feature type="region of interest" description="Disordered" evidence="1">
    <location>
        <begin position="34"/>
        <end position="79"/>
    </location>
</feature>
<comment type="caution">
    <text evidence="2">The sequence shown here is derived from an EMBL/GenBank/DDBJ whole genome shotgun (WGS) entry which is preliminary data.</text>
</comment>
<dbReference type="Proteomes" id="UP000618319">
    <property type="component" value="Unassembled WGS sequence"/>
</dbReference>
<protein>
    <submittedName>
        <fullName evidence="2">Uncharacterized protein</fullName>
    </submittedName>
</protein>
<name>A0ABR9T9W3_9SPHI</name>
<dbReference type="EMBL" id="PSKQ01000022">
    <property type="protein sequence ID" value="MBE8722080.1"/>
    <property type="molecule type" value="Genomic_DNA"/>
</dbReference>
<gene>
    <name evidence="2" type="ORF">C4F40_15230</name>
</gene>
<evidence type="ECO:0000256" key="1">
    <source>
        <dbReference type="SAM" id="MobiDB-lite"/>
    </source>
</evidence>
<accession>A0ABR9T9W3</accession>
<proteinExistence type="predicted"/>
<keyword evidence="3" id="KW-1185">Reference proteome</keyword>
<feature type="compositionally biased region" description="Acidic residues" evidence="1">
    <location>
        <begin position="45"/>
        <end position="79"/>
    </location>
</feature>
<organism evidence="2 3">
    <name type="scientific">Sphingobacterium pedocola</name>
    <dbReference type="NCBI Taxonomy" id="2082722"/>
    <lineage>
        <taxon>Bacteria</taxon>
        <taxon>Pseudomonadati</taxon>
        <taxon>Bacteroidota</taxon>
        <taxon>Sphingobacteriia</taxon>
        <taxon>Sphingobacteriales</taxon>
        <taxon>Sphingobacteriaceae</taxon>
        <taxon>Sphingobacterium</taxon>
    </lineage>
</organism>